<dbReference type="EMBL" id="BK014987">
    <property type="protein sequence ID" value="DAD85742.1"/>
    <property type="molecule type" value="Genomic_DNA"/>
</dbReference>
<evidence type="ECO:0000313" key="1">
    <source>
        <dbReference type="EMBL" id="DAD85742.1"/>
    </source>
</evidence>
<accession>A0A8S5MTU3</accession>
<sequence length="107" mass="12698">MGSRLQLHTILCGVLGCPERGEECRVYFQPPSNTEMVYDCIRYERDRIEPNFADNRPYALHNRYQVTVIYRNPDSDLPQKIALLPRCSHDRHYVADNLHHDVFNLYF</sequence>
<protein>
    <submittedName>
        <fullName evidence="1">Tail completion protein</fullName>
    </submittedName>
</protein>
<organism evidence="1">
    <name type="scientific">Siphoviridae sp. ctb1k4</name>
    <dbReference type="NCBI Taxonomy" id="2826391"/>
    <lineage>
        <taxon>Viruses</taxon>
        <taxon>Duplodnaviria</taxon>
        <taxon>Heunggongvirae</taxon>
        <taxon>Uroviricota</taxon>
        <taxon>Caudoviricetes</taxon>
    </lineage>
</organism>
<dbReference type="PROSITE" id="PS51257">
    <property type="entry name" value="PROKAR_LIPOPROTEIN"/>
    <property type="match status" value="1"/>
</dbReference>
<name>A0A8S5MTU3_9CAUD</name>
<proteinExistence type="predicted"/>
<reference evidence="1" key="1">
    <citation type="journal article" date="2021" name="Proc. Natl. Acad. Sci. U.S.A.">
        <title>A Catalog of Tens of Thousands of Viruses from Human Metagenomes Reveals Hidden Associations with Chronic Diseases.</title>
        <authorList>
            <person name="Tisza M.J."/>
            <person name="Buck C.B."/>
        </authorList>
    </citation>
    <scope>NUCLEOTIDE SEQUENCE</scope>
    <source>
        <strain evidence="1">Ctb1k4</strain>
    </source>
</reference>